<name>A0AAU1TY10_9ACTN</name>
<accession>A0AAU1TY10</accession>
<reference evidence="2" key="1">
    <citation type="submission" date="2022-10" db="EMBL/GenBank/DDBJ databases">
        <title>The complete genomes of actinobacterial strains from the NBC collection.</title>
        <authorList>
            <person name="Joergensen T.S."/>
            <person name="Alvarez Arevalo M."/>
            <person name="Sterndorff E.B."/>
            <person name="Faurdal D."/>
            <person name="Vuksanovic O."/>
            <person name="Mourched A.-S."/>
            <person name="Charusanti P."/>
            <person name="Shaw S."/>
            <person name="Blin K."/>
            <person name="Weber T."/>
        </authorList>
    </citation>
    <scope>NUCLEOTIDE SEQUENCE</scope>
    <source>
        <strain evidence="2">NBC_00119</strain>
    </source>
</reference>
<dbReference type="EMBL" id="CP108195">
    <property type="protein sequence ID" value="WTS10485.1"/>
    <property type="molecule type" value="Genomic_DNA"/>
</dbReference>
<feature type="region of interest" description="Disordered" evidence="1">
    <location>
        <begin position="1"/>
        <end position="44"/>
    </location>
</feature>
<protein>
    <submittedName>
        <fullName evidence="2">Uncharacterized protein</fullName>
    </submittedName>
</protein>
<sequence>MDRPRLHRFFGGTEPSSWEGADPAGEQPSTVHGNHSPSFAPVADPALRDGITHLLDAASEWLDQV</sequence>
<gene>
    <name evidence="2" type="ORF">OHU69_05025</name>
</gene>
<dbReference type="AlphaFoldDB" id="A0AAU1TY10"/>
<feature type="compositionally biased region" description="Polar residues" evidence="1">
    <location>
        <begin position="27"/>
        <end position="37"/>
    </location>
</feature>
<evidence type="ECO:0000256" key="1">
    <source>
        <dbReference type="SAM" id="MobiDB-lite"/>
    </source>
</evidence>
<evidence type="ECO:0000313" key="2">
    <source>
        <dbReference type="EMBL" id="WTS10485.1"/>
    </source>
</evidence>
<organism evidence="2">
    <name type="scientific">Streptomyces sp. NBC_00119</name>
    <dbReference type="NCBI Taxonomy" id="2975659"/>
    <lineage>
        <taxon>Bacteria</taxon>
        <taxon>Bacillati</taxon>
        <taxon>Actinomycetota</taxon>
        <taxon>Actinomycetes</taxon>
        <taxon>Kitasatosporales</taxon>
        <taxon>Streptomycetaceae</taxon>
        <taxon>Streptomyces</taxon>
    </lineage>
</organism>
<proteinExistence type="predicted"/>